<organism evidence="1 2">
    <name type="scientific">Kluyvera cryocrescens</name>
    <name type="common">Kluyvera citrophila</name>
    <dbReference type="NCBI Taxonomy" id="580"/>
    <lineage>
        <taxon>Bacteria</taxon>
        <taxon>Pseudomonadati</taxon>
        <taxon>Pseudomonadota</taxon>
        <taxon>Gammaproteobacteria</taxon>
        <taxon>Enterobacterales</taxon>
        <taxon>Enterobacteriaceae</taxon>
        <taxon>Kluyvera</taxon>
    </lineage>
</organism>
<name>A0AAW9C273_KLUCR</name>
<proteinExistence type="predicted"/>
<dbReference type="AlphaFoldDB" id="A0AAW9C273"/>
<gene>
    <name evidence="1" type="ORF">QWU01_02940</name>
</gene>
<dbReference type="Gene3D" id="3.40.50.1820">
    <property type="entry name" value="alpha/beta hydrolase"/>
    <property type="match status" value="1"/>
</dbReference>
<dbReference type="Proteomes" id="UP001276300">
    <property type="component" value="Unassembled WGS sequence"/>
</dbReference>
<dbReference type="InterPro" id="IPR029058">
    <property type="entry name" value="AB_hydrolase_fold"/>
</dbReference>
<protein>
    <submittedName>
        <fullName evidence="1">Uncharacterized protein</fullName>
    </submittedName>
</protein>
<dbReference type="SUPFAM" id="SSF53474">
    <property type="entry name" value="alpha/beta-Hydrolases"/>
    <property type="match status" value="1"/>
</dbReference>
<accession>A0AAW9C273</accession>
<evidence type="ECO:0000313" key="1">
    <source>
        <dbReference type="EMBL" id="MDW3775764.1"/>
    </source>
</evidence>
<sequence length="256" mass="29352">MITDKVFRAGSNYPVNYRFKVSNRDCNHLLIVMSGFNVPDPTIYDFENALMHCDSYILWIKDDFRGKPAYYLCNQMSFEIEDNVSDLIKGVISFLKNPNVSIMGASKGGSMALYYGIKHNISHIVSVVPQFNIGSYVANGTYWEHIGQEMMGEITEDKIKILNNKIIDMISNVKNKKINIYLFTSPNDHQYESEILPNIDVFSQYEKFNLIVSKSEFITQHSEVASFNIKLLLSLIYQFEHGISPEWGIINNGGDW</sequence>
<dbReference type="RefSeq" id="WP_318242210.1">
    <property type="nucleotide sequence ID" value="NZ_JAUEQX010000004.1"/>
</dbReference>
<dbReference type="EMBL" id="JAUEQX010000004">
    <property type="protein sequence ID" value="MDW3775764.1"/>
    <property type="molecule type" value="Genomic_DNA"/>
</dbReference>
<evidence type="ECO:0000313" key="2">
    <source>
        <dbReference type="Proteomes" id="UP001276300"/>
    </source>
</evidence>
<reference evidence="1" key="1">
    <citation type="journal article" date="2023" name="J Glob Antimicrob Resist">
        <title>Emergence of NDM-1 and KPC-3 carbapenemases in Kluyvera cryocrescens: Investigating genetic heterogeneity and acquisition routes of blaNDM-1 in Enterobacterales species in Portugal.</title>
        <authorList>
            <person name="Loiodice M."/>
            <person name="Ribeiro M."/>
            <person name="Peixe L."/>
            <person name="Novais A."/>
        </authorList>
    </citation>
    <scope>NUCLEOTIDE SEQUENCE</scope>
    <source>
        <strain evidence="1">K629</strain>
    </source>
</reference>
<comment type="caution">
    <text evidence="1">The sequence shown here is derived from an EMBL/GenBank/DDBJ whole genome shotgun (WGS) entry which is preliminary data.</text>
</comment>